<protein>
    <recommendedName>
        <fullName evidence="3">DUF4157 domain-containing protein</fullName>
    </recommendedName>
</protein>
<evidence type="ECO:0000313" key="1">
    <source>
        <dbReference type="EMBL" id="MCU7616223.1"/>
    </source>
</evidence>
<comment type="caution">
    <text evidence="1">The sequence shown here is derived from an EMBL/GenBank/DDBJ whole genome shotgun (WGS) entry which is preliminary data.</text>
</comment>
<organism evidence="1 2">
    <name type="scientific">Chryseobacterium edaphi</name>
    <dbReference type="NCBI Taxonomy" id="2976532"/>
    <lineage>
        <taxon>Bacteria</taxon>
        <taxon>Pseudomonadati</taxon>
        <taxon>Bacteroidota</taxon>
        <taxon>Flavobacteriia</taxon>
        <taxon>Flavobacteriales</taxon>
        <taxon>Weeksellaceae</taxon>
        <taxon>Chryseobacterium group</taxon>
        <taxon>Chryseobacterium</taxon>
    </lineage>
</organism>
<sequence length="88" mass="10566">MVAHEITHIFQQNDFSQFDAFSAKPITFVNSKSTTAGKFNKYIYYDFRHLPYLLLYTLEGRKAVYYYDNRFEREAGYFSTTFSEWSLK</sequence>
<gene>
    <name evidence="1" type="ORF">NZ698_03360</name>
</gene>
<dbReference type="Proteomes" id="UP001208649">
    <property type="component" value="Unassembled WGS sequence"/>
</dbReference>
<accession>A0ABT2W2S8</accession>
<dbReference type="RefSeq" id="WP_263001677.1">
    <property type="nucleotide sequence ID" value="NZ_JAOTEM010000001.1"/>
</dbReference>
<evidence type="ECO:0008006" key="3">
    <source>
        <dbReference type="Google" id="ProtNLM"/>
    </source>
</evidence>
<reference evidence="2" key="1">
    <citation type="submission" date="2023-07" db="EMBL/GenBank/DDBJ databases">
        <title>Chryseobacterium sp. strain PBS4-4 Genome sequencing and assembly.</title>
        <authorList>
            <person name="Jung Y."/>
        </authorList>
    </citation>
    <scope>NUCLEOTIDE SEQUENCE [LARGE SCALE GENOMIC DNA]</scope>
    <source>
        <strain evidence="2">PBS4-4</strain>
    </source>
</reference>
<keyword evidence="2" id="KW-1185">Reference proteome</keyword>
<dbReference type="EMBL" id="JAOTEM010000001">
    <property type="protein sequence ID" value="MCU7616223.1"/>
    <property type="molecule type" value="Genomic_DNA"/>
</dbReference>
<name>A0ABT2W2S8_9FLAO</name>
<proteinExistence type="predicted"/>
<evidence type="ECO:0000313" key="2">
    <source>
        <dbReference type="Proteomes" id="UP001208649"/>
    </source>
</evidence>